<dbReference type="Proteomes" id="UP001152484">
    <property type="component" value="Unassembled WGS sequence"/>
</dbReference>
<feature type="transmembrane region" description="Helical" evidence="1">
    <location>
        <begin position="302"/>
        <end position="320"/>
    </location>
</feature>
<reference evidence="2" key="1">
    <citation type="submission" date="2022-07" db="EMBL/GenBank/DDBJ databases">
        <authorList>
            <person name="Macas J."/>
            <person name="Novak P."/>
            <person name="Neumann P."/>
        </authorList>
    </citation>
    <scope>NUCLEOTIDE SEQUENCE</scope>
</reference>
<sequence>MAEGNEETPPFYNYEDLTPEWTVNIGPIYDTLILHLPAGFTKDNVSIGVSIKEGEEKFVTISGHKLGEDKKWLRFYKQFKVSINCDLSRMYATFENDEKDHRLRLLQFKPSAMEEEEVFAVVDDVDPAAILAYMDHFHVPRFEHTEGVHADAITIDIPPGTKDDDVAVEVKNGYPYIAITAHRPRRGGRISYVNEVYNRPSRFRGWVRFFSYLGGHGFLRYDMSRSEIKIEKGEIHVTLHKHVIPAASVDGSAAQQKEMVADDLDGPKSIVEKIEIMEDYTAEESVPTAAQLDKEEPRRMRMMMTTIVVLFAIGMAGLFVNKRT</sequence>
<dbReference type="OrthoDB" id="1431247at2759"/>
<evidence type="ECO:0000313" key="2">
    <source>
        <dbReference type="EMBL" id="CAH9070739.1"/>
    </source>
</evidence>
<dbReference type="AlphaFoldDB" id="A0A9P0YPJ9"/>
<keyword evidence="1" id="KW-0472">Membrane</keyword>
<gene>
    <name evidence="2" type="ORF">CEURO_LOCUS3756</name>
</gene>
<comment type="caution">
    <text evidence="2">The sequence shown here is derived from an EMBL/GenBank/DDBJ whole genome shotgun (WGS) entry which is preliminary data.</text>
</comment>
<dbReference type="EMBL" id="CAMAPE010000006">
    <property type="protein sequence ID" value="CAH9070739.1"/>
    <property type="molecule type" value="Genomic_DNA"/>
</dbReference>
<protein>
    <recommendedName>
        <fullName evidence="4">SHSP domain-containing protein</fullName>
    </recommendedName>
</protein>
<organism evidence="2 3">
    <name type="scientific">Cuscuta europaea</name>
    <name type="common">European dodder</name>
    <dbReference type="NCBI Taxonomy" id="41803"/>
    <lineage>
        <taxon>Eukaryota</taxon>
        <taxon>Viridiplantae</taxon>
        <taxon>Streptophyta</taxon>
        <taxon>Embryophyta</taxon>
        <taxon>Tracheophyta</taxon>
        <taxon>Spermatophyta</taxon>
        <taxon>Magnoliopsida</taxon>
        <taxon>eudicotyledons</taxon>
        <taxon>Gunneridae</taxon>
        <taxon>Pentapetalae</taxon>
        <taxon>asterids</taxon>
        <taxon>lamiids</taxon>
        <taxon>Solanales</taxon>
        <taxon>Convolvulaceae</taxon>
        <taxon>Cuscuteae</taxon>
        <taxon>Cuscuta</taxon>
        <taxon>Cuscuta subgen. Cuscuta</taxon>
    </lineage>
</organism>
<evidence type="ECO:0008006" key="4">
    <source>
        <dbReference type="Google" id="ProtNLM"/>
    </source>
</evidence>
<proteinExistence type="predicted"/>
<keyword evidence="1" id="KW-0812">Transmembrane</keyword>
<keyword evidence="3" id="KW-1185">Reference proteome</keyword>
<accession>A0A9P0YPJ9</accession>
<keyword evidence="1" id="KW-1133">Transmembrane helix</keyword>
<evidence type="ECO:0000256" key="1">
    <source>
        <dbReference type="SAM" id="Phobius"/>
    </source>
</evidence>
<name>A0A9P0YPJ9_CUSEU</name>
<evidence type="ECO:0000313" key="3">
    <source>
        <dbReference type="Proteomes" id="UP001152484"/>
    </source>
</evidence>